<gene>
    <name evidence="1" type="ORF">QFC20_004820</name>
</gene>
<dbReference type="EMBL" id="JASBWS010000060">
    <property type="protein sequence ID" value="KAJ9103012.1"/>
    <property type="molecule type" value="Genomic_DNA"/>
</dbReference>
<proteinExistence type="predicted"/>
<comment type="caution">
    <text evidence="1">The sequence shown here is derived from an EMBL/GenBank/DDBJ whole genome shotgun (WGS) entry which is preliminary data.</text>
</comment>
<accession>A0ACC2VUJ9</accession>
<organism evidence="1 2">
    <name type="scientific">Naganishia adeliensis</name>
    <dbReference type="NCBI Taxonomy" id="92952"/>
    <lineage>
        <taxon>Eukaryota</taxon>
        <taxon>Fungi</taxon>
        <taxon>Dikarya</taxon>
        <taxon>Basidiomycota</taxon>
        <taxon>Agaricomycotina</taxon>
        <taxon>Tremellomycetes</taxon>
        <taxon>Filobasidiales</taxon>
        <taxon>Filobasidiaceae</taxon>
        <taxon>Naganishia</taxon>
    </lineage>
</organism>
<dbReference type="Proteomes" id="UP001230649">
    <property type="component" value="Unassembled WGS sequence"/>
</dbReference>
<protein>
    <submittedName>
        <fullName evidence="1">Uncharacterized protein</fullName>
    </submittedName>
</protein>
<name>A0ACC2VUJ9_9TREE</name>
<evidence type="ECO:0000313" key="2">
    <source>
        <dbReference type="Proteomes" id="UP001230649"/>
    </source>
</evidence>
<reference evidence="1" key="1">
    <citation type="submission" date="2023-04" db="EMBL/GenBank/DDBJ databases">
        <title>Draft Genome sequencing of Naganishia species isolated from polar environments using Oxford Nanopore Technology.</title>
        <authorList>
            <person name="Leo P."/>
            <person name="Venkateswaran K."/>
        </authorList>
    </citation>
    <scope>NUCLEOTIDE SEQUENCE</scope>
    <source>
        <strain evidence="1">MNA-CCFEE 5262</strain>
    </source>
</reference>
<keyword evidence="2" id="KW-1185">Reference proteome</keyword>
<evidence type="ECO:0000313" key="1">
    <source>
        <dbReference type="EMBL" id="KAJ9103012.1"/>
    </source>
</evidence>
<sequence length="476" mass="52292">MRLSLRAPIWDRRKLFHTTARVGGNVLRELEARGFVAALTSPKLAQQLDTKTCIYSGVDPSARSLHVGNLLPLLTLLHMKQAGHHVLALVGGATGSIGDPSGRSTERNALDAEVVVENVRSITYQVQRFFTGGTEYAQARSPPPTTSTTDVTLPEGKLDVVNNHEWTVGVSLLDFLRDVGKFAKVNTMLSRESVKNRLSSEQGISFTEFSYQLLQAFDFRHLYETYGCRVQVGGSDQWGNIVSGIDLIKRSPSAVKGEEGKEGKEDPAFGLTIPLLTTSTGEKFGKSAGNAVWLDQEMTSVFDFYQYFLRTPDADVRKLLRLFTFLPLDEIEAIIAEHETKPHLREAQKLLASEITQLVHGQQGLEKAHTATTILYGTSFNDLKAETVLQALQGDDRLVMVDKAAVIGTPFTRLAASYGLAKSNSEASRSIKGGGFYVNNSKNTETSRTLQDADLLDSRLVVLAIGKGERKILYLT</sequence>